<sequence length="93" mass="10764">MKKVFFALSLENQYDDILIECLIDVLIVHNSYQKKKYKSPVLGRWVQNLWLKSGTAHFILLLLSLVKQSHSFCTSSCEPELHISNAGLWFYAC</sequence>
<dbReference type="AlphaFoldDB" id="A0A922LBA3"/>
<protein>
    <submittedName>
        <fullName evidence="1">Uncharacterized protein</fullName>
    </submittedName>
</protein>
<comment type="caution">
    <text evidence="1">The sequence shown here is derived from an EMBL/GenBank/DDBJ whole genome shotgun (WGS) entry which is preliminary data.</text>
</comment>
<name>A0A922LBA3_DERFA</name>
<evidence type="ECO:0000313" key="1">
    <source>
        <dbReference type="EMBL" id="KAH9527547.1"/>
    </source>
</evidence>
<proteinExistence type="predicted"/>
<reference evidence="1" key="1">
    <citation type="submission" date="2013-05" db="EMBL/GenBank/DDBJ databases">
        <authorList>
            <person name="Yim A.K.Y."/>
            <person name="Chan T.F."/>
            <person name="Ji K.M."/>
            <person name="Liu X.Y."/>
            <person name="Zhou J.W."/>
            <person name="Li R.Q."/>
            <person name="Yang K.Y."/>
            <person name="Li J."/>
            <person name="Li M."/>
            <person name="Law P.T.W."/>
            <person name="Wu Y.L."/>
            <person name="Cai Z.L."/>
            <person name="Qin H."/>
            <person name="Bao Y."/>
            <person name="Leung R.K.K."/>
            <person name="Ng P.K.S."/>
            <person name="Zou J."/>
            <person name="Zhong X.J."/>
            <person name="Ran P.X."/>
            <person name="Zhong N.S."/>
            <person name="Liu Z.G."/>
            <person name="Tsui S.K.W."/>
        </authorList>
    </citation>
    <scope>NUCLEOTIDE SEQUENCE</scope>
    <source>
        <strain evidence="1">Derf</strain>
        <tissue evidence="1">Whole organism</tissue>
    </source>
</reference>
<dbReference type="Proteomes" id="UP000790347">
    <property type="component" value="Unassembled WGS sequence"/>
</dbReference>
<keyword evidence="2" id="KW-1185">Reference proteome</keyword>
<dbReference type="EMBL" id="ASGP02000001">
    <property type="protein sequence ID" value="KAH9527547.1"/>
    <property type="molecule type" value="Genomic_DNA"/>
</dbReference>
<gene>
    <name evidence="1" type="ORF">DERF_001556</name>
</gene>
<evidence type="ECO:0000313" key="2">
    <source>
        <dbReference type="Proteomes" id="UP000790347"/>
    </source>
</evidence>
<reference evidence="1" key="2">
    <citation type="journal article" date="2022" name="Res Sq">
        <title>Comparative Genomics Reveals Insights into the Divergent Evolution of Astigmatic Mites and Household Pest Adaptations.</title>
        <authorList>
            <person name="Xiong Q."/>
            <person name="Wan A.T.-Y."/>
            <person name="Liu X.-Y."/>
            <person name="Fung C.S.-H."/>
            <person name="Xiao X."/>
            <person name="Malainual N."/>
            <person name="Hou J."/>
            <person name="Wang L."/>
            <person name="Wang M."/>
            <person name="Yang K."/>
            <person name="Cui Y."/>
            <person name="Leung E."/>
            <person name="Nong W."/>
            <person name="Shin S.-K."/>
            <person name="Au S."/>
            <person name="Jeong K.Y."/>
            <person name="Chew F.T."/>
            <person name="Hui J."/>
            <person name="Leung T.F."/>
            <person name="Tungtrongchitr A."/>
            <person name="Zhong N."/>
            <person name="Liu Z."/>
            <person name="Tsui S."/>
        </authorList>
    </citation>
    <scope>NUCLEOTIDE SEQUENCE</scope>
    <source>
        <strain evidence="1">Derf</strain>
        <tissue evidence="1">Whole organism</tissue>
    </source>
</reference>
<organism evidence="1 2">
    <name type="scientific">Dermatophagoides farinae</name>
    <name type="common">American house dust mite</name>
    <dbReference type="NCBI Taxonomy" id="6954"/>
    <lineage>
        <taxon>Eukaryota</taxon>
        <taxon>Metazoa</taxon>
        <taxon>Ecdysozoa</taxon>
        <taxon>Arthropoda</taxon>
        <taxon>Chelicerata</taxon>
        <taxon>Arachnida</taxon>
        <taxon>Acari</taxon>
        <taxon>Acariformes</taxon>
        <taxon>Sarcoptiformes</taxon>
        <taxon>Astigmata</taxon>
        <taxon>Psoroptidia</taxon>
        <taxon>Analgoidea</taxon>
        <taxon>Pyroglyphidae</taxon>
        <taxon>Dermatophagoidinae</taxon>
        <taxon>Dermatophagoides</taxon>
    </lineage>
</organism>
<accession>A0A922LBA3</accession>